<dbReference type="AlphaFoldDB" id="A0A9P4TY55"/>
<evidence type="ECO:0000256" key="3">
    <source>
        <dbReference type="ARBA" id="ARBA00022827"/>
    </source>
</evidence>
<keyword evidence="5" id="KW-1133">Transmembrane helix</keyword>
<evidence type="ECO:0000256" key="1">
    <source>
        <dbReference type="ARBA" id="ARBA00007992"/>
    </source>
</evidence>
<protein>
    <submittedName>
        <fullName evidence="7">FAD/NAD(P)-binding domain-containing protein</fullName>
    </submittedName>
</protein>
<dbReference type="GO" id="GO:0071949">
    <property type="term" value="F:FAD binding"/>
    <property type="evidence" value="ECO:0007669"/>
    <property type="project" value="InterPro"/>
</dbReference>
<dbReference type="GO" id="GO:0004497">
    <property type="term" value="F:monooxygenase activity"/>
    <property type="evidence" value="ECO:0007669"/>
    <property type="project" value="InterPro"/>
</dbReference>
<gene>
    <name evidence="7" type="ORF">EJ08DRAFT_697541</name>
</gene>
<dbReference type="PANTHER" id="PTHR47356">
    <property type="entry name" value="FAD-DEPENDENT MONOOXYGENASE ASQG-RELATED"/>
    <property type="match status" value="1"/>
</dbReference>
<dbReference type="InterPro" id="IPR002938">
    <property type="entry name" value="FAD-bd"/>
</dbReference>
<dbReference type="SUPFAM" id="SSF51905">
    <property type="entry name" value="FAD/NAD(P)-binding domain"/>
    <property type="match status" value="1"/>
</dbReference>
<evidence type="ECO:0000259" key="6">
    <source>
        <dbReference type="Pfam" id="PF01494"/>
    </source>
</evidence>
<dbReference type="Proteomes" id="UP000800235">
    <property type="component" value="Unassembled WGS sequence"/>
</dbReference>
<organism evidence="7 8">
    <name type="scientific">Tothia fuscella</name>
    <dbReference type="NCBI Taxonomy" id="1048955"/>
    <lineage>
        <taxon>Eukaryota</taxon>
        <taxon>Fungi</taxon>
        <taxon>Dikarya</taxon>
        <taxon>Ascomycota</taxon>
        <taxon>Pezizomycotina</taxon>
        <taxon>Dothideomycetes</taxon>
        <taxon>Pleosporomycetidae</taxon>
        <taxon>Venturiales</taxon>
        <taxon>Cylindrosympodiaceae</taxon>
        <taxon>Tothia</taxon>
    </lineage>
</organism>
<keyword evidence="4" id="KW-0560">Oxidoreductase</keyword>
<keyword evidence="2" id="KW-0285">Flavoprotein</keyword>
<dbReference type="Gene3D" id="3.50.50.60">
    <property type="entry name" value="FAD/NAD(P)-binding domain"/>
    <property type="match status" value="1"/>
</dbReference>
<dbReference type="PRINTS" id="PR00420">
    <property type="entry name" value="RNGMNOXGNASE"/>
</dbReference>
<dbReference type="InterPro" id="IPR050562">
    <property type="entry name" value="FAD_mOase_fung"/>
</dbReference>
<evidence type="ECO:0000256" key="2">
    <source>
        <dbReference type="ARBA" id="ARBA00022630"/>
    </source>
</evidence>
<evidence type="ECO:0000256" key="4">
    <source>
        <dbReference type="ARBA" id="ARBA00023002"/>
    </source>
</evidence>
<reference evidence="7" key="1">
    <citation type="journal article" date="2020" name="Stud. Mycol.">
        <title>101 Dothideomycetes genomes: a test case for predicting lifestyles and emergence of pathogens.</title>
        <authorList>
            <person name="Haridas S."/>
            <person name="Albert R."/>
            <person name="Binder M."/>
            <person name="Bloem J."/>
            <person name="Labutti K."/>
            <person name="Salamov A."/>
            <person name="Andreopoulos B."/>
            <person name="Baker S."/>
            <person name="Barry K."/>
            <person name="Bills G."/>
            <person name="Bluhm B."/>
            <person name="Cannon C."/>
            <person name="Castanera R."/>
            <person name="Culley D."/>
            <person name="Daum C."/>
            <person name="Ezra D."/>
            <person name="Gonzalez J."/>
            <person name="Henrissat B."/>
            <person name="Kuo A."/>
            <person name="Liang C."/>
            <person name="Lipzen A."/>
            <person name="Lutzoni F."/>
            <person name="Magnuson J."/>
            <person name="Mondo S."/>
            <person name="Nolan M."/>
            <person name="Ohm R."/>
            <person name="Pangilinan J."/>
            <person name="Park H.-J."/>
            <person name="Ramirez L."/>
            <person name="Alfaro M."/>
            <person name="Sun H."/>
            <person name="Tritt A."/>
            <person name="Yoshinaga Y."/>
            <person name="Zwiers L.-H."/>
            <person name="Turgeon B."/>
            <person name="Goodwin S."/>
            <person name="Spatafora J."/>
            <person name="Crous P."/>
            <person name="Grigoriev I."/>
        </authorList>
    </citation>
    <scope>NUCLEOTIDE SEQUENCE</scope>
    <source>
        <strain evidence="7">CBS 130266</strain>
    </source>
</reference>
<feature type="transmembrane region" description="Helical" evidence="5">
    <location>
        <begin position="330"/>
        <end position="350"/>
    </location>
</feature>
<accession>A0A9P4TY55</accession>
<keyword evidence="5" id="KW-0472">Membrane</keyword>
<comment type="similarity">
    <text evidence="1">Belongs to the paxM FAD-dependent monooxygenase family.</text>
</comment>
<keyword evidence="3" id="KW-0274">FAD</keyword>
<feature type="domain" description="FAD-binding" evidence="6">
    <location>
        <begin position="20"/>
        <end position="226"/>
    </location>
</feature>
<keyword evidence="5" id="KW-0812">Transmembrane</keyword>
<proteinExistence type="inferred from homology"/>
<evidence type="ECO:0000256" key="5">
    <source>
        <dbReference type="SAM" id="Phobius"/>
    </source>
</evidence>
<dbReference type="EMBL" id="MU007040">
    <property type="protein sequence ID" value="KAF2430250.1"/>
    <property type="molecule type" value="Genomic_DNA"/>
</dbReference>
<name>A0A9P4TY55_9PEZI</name>
<dbReference type="PANTHER" id="PTHR47356:SF2">
    <property type="entry name" value="FAD-BINDING DOMAIN-CONTAINING PROTEIN-RELATED"/>
    <property type="match status" value="1"/>
</dbReference>
<evidence type="ECO:0000313" key="8">
    <source>
        <dbReference type="Proteomes" id="UP000800235"/>
    </source>
</evidence>
<comment type="caution">
    <text evidence="7">The sequence shown here is derived from an EMBL/GenBank/DDBJ whole genome shotgun (WGS) entry which is preliminary data.</text>
</comment>
<dbReference type="Pfam" id="PF01494">
    <property type="entry name" value="FAD_binding_3"/>
    <property type="match status" value="1"/>
</dbReference>
<keyword evidence="8" id="KW-1185">Reference proteome</keyword>
<dbReference type="InterPro" id="IPR036188">
    <property type="entry name" value="FAD/NAD-bd_sf"/>
</dbReference>
<sequence>MKFVELLYNTLPIQSKVKLNQSVVDILQDALGVSVILADGSVEQGDIVVASDGVHSYTRELMYKHANNQNSAKKLATTLQSRYKCLFGISSLPSGQTAGDMVETHYKNMCIQLLCQAEHVFWFLFVKLETPTTVKVNYTEEEALAFAKQYMDTPVTSSTSFRDLWQKGYRFTLANLEEGVQKQWHSGRIVLLGDAAHKMTPNLAFGFNNALESAASLTNHLHKLLESSSIPTENSISAVFKAYQTQRFSRAKFSHDLTAFYTSFAAWENSLMKWASIITPKILPETFPVDQLAKLVKGAVKLEFLEVPERELGTVAFDDEVETKYASSMAIAWIGGLLAVLVTGVLWSGIGSS</sequence>
<dbReference type="OrthoDB" id="2431938at2759"/>
<evidence type="ECO:0000313" key="7">
    <source>
        <dbReference type="EMBL" id="KAF2430250.1"/>
    </source>
</evidence>